<accession>A0A699X8R3</accession>
<dbReference type="AlphaFoldDB" id="A0A699X8R3"/>
<dbReference type="EMBL" id="BKCJ011791453">
    <property type="protein sequence ID" value="GFD53211.1"/>
    <property type="molecule type" value="Genomic_DNA"/>
</dbReference>
<gene>
    <name evidence="2" type="ORF">Tci_925180</name>
</gene>
<name>A0A699X8R3_TANCI</name>
<sequence>AYKEYYEIATGEAAPKPKASVRRARSSSDTSITPPTVAASPRLIASIKGKQTAKTSKA</sequence>
<feature type="non-terminal residue" evidence="2">
    <location>
        <position position="1"/>
    </location>
</feature>
<protein>
    <submittedName>
        <fullName evidence="2">Uncharacterized protein</fullName>
    </submittedName>
</protein>
<evidence type="ECO:0000313" key="2">
    <source>
        <dbReference type="EMBL" id="GFD53211.1"/>
    </source>
</evidence>
<evidence type="ECO:0000256" key="1">
    <source>
        <dbReference type="SAM" id="MobiDB-lite"/>
    </source>
</evidence>
<organism evidence="2">
    <name type="scientific">Tanacetum cinerariifolium</name>
    <name type="common">Dalmatian daisy</name>
    <name type="synonym">Chrysanthemum cinerariifolium</name>
    <dbReference type="NCBI Taxonomy" id="118510"/>
    <lineage>
        <taxon>Eukaryota</taxon>
        <taxon>Viridiplantae</taxon>
        <taxon>Streptophyta</taxon>
        <taxon>Embryophyta</taxon>
        <taxon>Tracheophyta</taxon>
        <taxon>Spermatophyta</taxon>
        <taxon>Magnoliopsida</taxon>
        <taxon>eudicotyledons</taxon>
        <taxon>Gunneridae</taxon>
        <taxon>Pentapetalae</taxon>
        <taxon>asterids</taxon>
        <taxon>campanulids</taxon>
        <taxon>Asterales</taxon>
        <taxon>Asteraceae</taxon>
        <taxon>Asteroideae</taxon>
        <taxon>Anthemideae</taxon>
        <taxon>Anthemidinae</taxon>
        <taxon>Tanacetum</taxon>
    </lineage>
</organism>
<reference evidence="2" key="1">
    <citation type="journal article" date="2019" name="Sci. Rep.">
        <title>Draft genome of Tanacetum cinerariifolium, the natural source of mosquito coil.</title>
        <authorList>
            <person name="Yamashiro T."/>
            <person name="Shiraishi A."/>
            <person name="Satake H."/>
            <person name="Nakayama K."/>
        </authorList>
    </citation>
    <scope>NUCLEOTIDE SEQUENCE</scope>
</reference>
<comment type="caution">
    <text evidence="2">The sequence shown here is derived from an EMBL/GenBank/DDBJ whole genome shotgun (WGS) entry which is preliminary data.</text>
</comment>
<feature type="region of interest" description="Disordered" evidence="1">
    <location>
        <begin position="13"/>
        <end position="58"/>
    </location>
</feature>
<proteinExistence type="predicted"/>